<dbReference type="InterPro" id="IPR019894">
    <property type="entry name" value="Patatin-related_protein"/>
</dbReference>
<dbReference type="InterPro" id="IPR016035">
    <property type="entry name" value="Acyl_Trfase/lysoPLipase"/>
</dbReference>
<evidence type="ECO:0000259" key="2">
    <source>
        <dbReference type="Pfam" id="PF01734"/>
    </source>
</evidence>
<protein>
    <submittedName>
        <fullName evidence="4">Patatin-like protein</fullName>
    </submittedName>
</protein>
<evidence type="ECO:0000259" key="3">
    <source>
        <dbReference type="Pfam" id="PF11856"/>
    </source>
</evidence>
<dbReference type="Pfam" id="PF11856">
    <property type="entry name" value="DUF3376"/>
    <property type="match status" value="1"/>
</dbReference>
<dbReference type="Proteomes" id="UP000319148">
    <property type="component" value="Unassembled WGS sequence"/>
</dbReference>
<dbReference type="Gene3D" id="3.40.1090.10">
    <property type="entry name" value="Cytosolic phospholipase A2 catalytic domain"/>
    <property type="match status" value="1"/>
</dbReference>
<dbReference type="AlphaFoldDB" id="A0A501PMY2"/>
<evidence type="ECO:0000313" key="5">
    <source>
        <dbReference type="Proteomes" id="UP000319148"/>
    </source>
</evidence>
<dbReference type="NCBIfam" id="TIGR03607">
    <property type="entry name" value="patatin-like protein"/>
    <property type="match status" value="1"/>
</dbReference>
<keyword evidence="5" id="KW-1185">Reference proteome</keyword>
<feature type="domain" description="DUF3376" evidence="3">
    <location>
        <begin position="666"/>
        <end position="792"/>
    </location>
</feature>
<dbReference type="EMBL" id="VFIY01000005">
    <property type="protein sequence ID" value="TPD61437.1"/>
    <property type="molecule type" value="Genomic_DNA"/>
</dbReference>
<sequence>MREKELRFALVCFGGISLAIYIHGVTKEILKLARASKAFHFSPDPSAESKQRYIYPNENVTDLTDTELVYFDILKSFAPDLELRVIVDTIAGASAGGMNSIFLGRCLAHDLNMDHLRDHWLDEADVSRLVGEKKPPGRLEKLFTKPLINMFSNRFLVDVQLKEKVREKLPALLNIWNLKPPFDGKHLLGLIYRGLDRMGDGSRHSLLPRGHQLDLFVTLTDYHGFRRYIPINDPPIIEEREHRHRLKFSYFKGLFTSVPEDSFSDFEKKDLPALSFASRATACYPGAFPPAQLREVDHFLKDLGQDWAEKENFLDRNFRDYRLAGLDPHKTSFLDGSILNNKPFDQVISAIHGRPAFRKVDRRIVYIDPNPEELSIKPTGAPPSLLNTIKGALSDIPMNQPMHDDLMEVQALNQQVRIIKTVVDSIKPNVEALVKEISADDMNGEVTADDIRCWRNLANARSVDDAGFSYEGYARLKVRNCLTRLTRIIGDICDCPPGSAKRRQVFSILQCWAYQDEVSFTGLYGHLLKEASARGKLLDWVGDLFDRHKEDAELPAWARFLVNFDVNYHRRRLQFMIQELNKLYGEHELDVQALDRLKGDFYKVLQKLDTLEDIGFVSDPTRNIIREIFCRLLKEPFDDDPSSETNSCSLAAGKKELSIALDMLAQDLNLDKFRAVADGLIAEQNNLSWQETVGHELTVSYLGFAFWDVITFSVMGAKDLGEFNEILVNRISPNDGSVLKKDQNEMPLRGTAMRSFGAFFSRADRENDYLWGRLNGAERLIDILANQASLEHLDERIDVKALKKRAFLAILETEKQHLSEVPELLEDLQARIEAL</sequence>
<accession>A0A501PMY2</accession>
<dbReference type="RefSeq" id="WP_139938777.1">
    <property type="nucleotide sequence ID" value="NZ_JBHSYP010000003.1"/>
</dbReference>
<evidence type="ECO:0000313" key="4">
    <source>
        <dbReference type="EMBL" id="TPD61437.1"/>
    </source>
</evidence>
<evidence type="ECO:0000256" key="1">
    <source>
        <dbReference type="ARBA" id="ARBA00023098"/>
    </source>
</evidence>
<organism evidence="4 5">
    <name type="scientific">Emcibacter nanhaiensis</name>
    <dbReference type="NCBI Taxonomy" id="1505037"/>
    <lineage>
        <taxon>Bacteria</taxon>
        <taxon>Pseudomonadati</taxon>
        <taxon>Pseudomonadota</taxon>
        <taxon>Alphaproteobacteria</taxon>
        <taxon>Emcibacterales</taxon>
        <taxon>Emcibacteraceae</taxon>
        <taxon>Emcibacter</taxon>
    </lineage>
</organism>
<proteinExistence type="predicted"/>
<keyword evidence="1" id="KW-0443">Lipid metabolism</keyword>
<dbReference type="SUPFAM" id="SSF52151">
    <property type="entry name" value="FabD/lysophospholipase-like"/>
    <property type="match status" value="1"/>
</dbReference>
<gene>
    <name evidence="4" type="ORF">FIV46_04300</name>
</gene>
<dbReference type="Pfam" id="PF01734">
    <property type="entry name" value="Patatin"/>
    <property type="match status" value="1"/>
</dbReference>
<dbReference type="OrthoDB" id="8728704at2"/>
<dbReference type="InterPro" id="IPR002641">
    <property type="entry name" value="PNPLA_dom"/>
</dbReference>
<dbReference type="InterPro" id="IPR024282">
    <property type="entry name" value="DUF3376"/>
</dbReference>
<name>A0A501PMY2_9PROT</name>
<comment type="caution">
    <text evidence="4">The sequence shown here is derived from an EMBL/GenBank/DDBJ whole genome shotgun (WGS) entry which is preliminary data.</text>
</comment>
<reference evidence="5" key="1">
    <citation type="submission" date="2019-06" db="EMBL/GenBank/DDBJ databases">
        <title>The complete genome of Emcibacter congregatus ZYLT.</title>
        <authorList>
            <person name="Zhao Z."/>
        </authorList>
    </citation>
    <scope>NUCLEOTIDE SEQUENCE [LARGE SCALE GENOMIC DNA]</scope>
    <source>
        <strain evidence="5">MCCC 1A06723</strain>
    </source>
</reference>
<feature type="domain" description="PNPLA" evidence="2">
    <location>
        <begin position="74"/>
        <end position="347"/>
    </location>
</feature>
<dbReference type="GO" id="GO:0006629">
    <property type="term" value="P:lipid metabolic process"/>
    <property type="evidence" value="ECO:0007669"/>
    <property type="project" value="UniProtKB-KW"/>
</dbReference>